<evidence type="ECO:0000256" key="1">
    <source>
        <dbReference type="SAM" id="Coils"/>
    </source>
</evidence>
<keyword evidence="4" id="KW-1185">Reference proteome</keyword>
<dbReference type="EMBL" id="CAVLGL010000104">
    <property type="protein sequence ID" value="CAK1598716.1"/>
    <property type="molecule type" value="Genomic_DNA"/>
</dbReference>
<accession>A0AAV1LTY2</accession>
<feature type="domain" description="FP protein C-terminal" evidence="2">
    <location>
        <begin position="203"/>
        <end position="254"/>
    </location>
</feature>
<feature type="coiled-coil region" evidence="1">
    <location>
        <begin position="66"/>
        <end position="100"/>
    </location>
</feature>
<dbReference type="AlphaFoldDB" id="A0AAV1LTY2"/>
<reference evidence="3 4" key="1">
    <citation type="submission" date="2023-11" db="EMBL/GenBank/DDBJ databases">
        <authorList>
            <person name="Hedman E."/>
            <person name="Englund M."/>
            <person name="Stromberg M."/>
            <person name="Nyberg Akerstrom W."/>
            <person name="Nylinder S."/>
            <person name="Jareborg N."/>
            <person name="Kallberg Y."/>
            <person name="Kronander E."/>
        </authorList>
    </citation>
    <scope>NUCLEOTIDE SEQUENCE [LARGE SCALE GENOMIC DNA]</scope>
</reference>
<dbReference type="Proteomes" id="UP001314205">
    <property type="component" value="Unassembled WGS sequence"/>
</dbReference>
<gene>
    <name evidence="3" type="ORF">PARMNEM_LOCUS17675</name>
</gene>
<name>A0AAV1LTY2_9NEOP</name>
<organism evidence="3 4">
    <name type="scientific">Parnassius mnemosyne</name>
    <name type="common">clouded apollo</name>
    <dbReference type="NCBI Taxonomy" id="213953"/>
    <lineage>
        <taxon>Eukaryota</taxon>
        <taxon>Metazoa</taxon>
        <taxon>Ecdysozoa</taxon>
        <taxon>Arthropoda</taxon>
        <taxon>Hexapoda</taxon>
        <taxon>Insecta</taxon>
        <taxon>Pterygota</taxon>
        <taxon>Neoptera</taxon>
        <taxon>Endopterygota</taxon>
        <taxon>Lepidoptera</taxon>
        <taxon>Glossata</taxon>
        <taxon>Ditrysia</taxon>
        <taxon>Papilionoidea</taxon>
        <taxon>Papilionidae</taxon>
        <taxon>Parnassiinae</taxon>
        <taxon>Parnassini</taxon>
        <taxon>Parnassius</taxon>
        <taxon>Driopa</taxon>
    </lineage>
</organism>
<protein>
    <recommendedName>
        <fullName evidence="2">FP protein C-terminal domain-containing protein</fullName>
    </recommendedName>
</protein>
<evidence type="ECO:0000313" key="4">
    <source>
        <dbReference type="Proteomes" id="UP001314205"/>
    </source>
</evidence>
<comment type="caution">
    <text evidence="3">The sequence shown here is derived from an EMBL/GenBank/DDBJ whole genome shotgun (WGS) entry which is preliminary data.</text>
</comment>
<evidence type="ECO:0000313" key="3">
    <source>
        <dbReference type="EMBL" id="CAK1598716.1"/>
    </source>
</evidence>
<proteinExistence type="predicted"/>
<evidence type="ECO:0000259" key="2">
    <source>
        <dbReference type="Pfam" id="PF25298"/>
    </source>
</evidence>
<sequence length="258" mass="29413">MMQDDDIPICDTETSPETRNESLWAAQQQEIKCIAPALLEIKQANENIESSIALLTSQGAELTKTVSHLEQKIKEGNESIALLEDKIENMQLTLRKTNFEIKNVPRKANETKEDLVQMVLQLSTTIGADLNKTDIKDIYRVRGKRVQQQNTPLVIETSSTLIKTNILRLCKAFNVKTKSKLCTKHLGFRVSEDTPIFVCEQLTAKGSRLHFLARDIVKSNRYKYCWTAYGRVYVRKTDNSPIIAIKSESHVQQLINNY</sequence>
<keyword evidence="1" id="KW-0175">Coiled coil</keyword>
<dbReference type="Pfam" id="PF25298">
    <property type="entry name" value="Baculo_FP_2nd"/>
    <property type="match status" value="1"/>
</dbReference>
<dbReference type="InterPro" id="IPR057251">
    <property type="entry name" value="FP_C"/>
</dbReference>